<dbReference type="EMBL" id="BARV01016428">
    <property type="protein sequence ID" value="GAI26935.1"/>
    <property type="molecule type" value="Genomic_DNA"/>
</dbReference>
<accession>X1NJH2</accession>
<dbReference type="AlphaFoldDB" id="X1NJH2"/>
<organism evidence="1">
    <name type="scientific">marine sediment metagenome</name>
    <dbReference type="NCBI Taxonomy" id="412755"/>
    <lineage>
        <taxon>unclassified sequences</taxon>
        <taxon>metagenomes</taxon>
        <taxon>ecological metagenomes</taxon>
    </lineage>
</organism>
<protein>
    <submittedName>
        <fullName evidence="1">Uncharacterized protein</fullName>
    </submittedName>
</protein>
<comment type="caution">
    <text evidence="1">The sequence shown here is derived from an EMBL/GenBank/DDBJ whole genome shotgun (WGS) entry which is preliminary data.</text>
</comment>
<reference evidence="1" key="1">
    <citation type="journal article" date="2014" name="Front. Microbiol.">
        <title>High frequency of phylogenetically diverse reductive dehalogenase-homologous genes in deep subseafloor sedimentary metagenomes.</title>
        <authorList>
            <person name="Kawai M."/>
            <person name="Futagami T."/>
            <person name="Toyoda A."/>
            <person name="Takaki Y."/>
            <person name="Nishi S."/>
            <person name="Hori S."/>
            <person name="Arai W."/>
            <person name="Tsubouchi T."/>
            <person name="Morono Y."/>
            <person name="Uchiyama I."/>
            <person name="Ito T."/>
            <person name="Fujiyama A."/>
            <person name="Inagaki F."/>
            <person name="Takami H."/>
        </authorList>
    </citation>
    <scope>NUCLEOTIDE SEQUENCE</scope>
    <source>
        <strain evidence="1">Expedition CK06-06</strain>
    </source>
</reference>
<evidence type="ECO:0000313" key="1">
    <source>
        <dbReference type="EMBL" id="GAI26935.1"/>
    </source>
</evidence>
<gene>
    <name evidence="1" type="ORF">S06H3_28192</name>
</gene>
<sequence>MIAKPELKKVDTDGDGIPDTFAMVGTKPAPAIAPAAAPRAPAVRKIPVQTIPISSITQASVGQWETL</sequence>
<proteinExistence type="predicted"/>
<name>X1NJH2_9ZZZZ</name>
<feature type="non-terminal residue" evidence="1">
    <location>
        <position position="67"/>
    </location>
</feature>